<keyword evidence="2" id="KW-1133">Transmembrane helix</keyword>
<dbReference type="Proteomes" id="UP000005697">
    <property type="component" value="Unassembled WGS sequence"/>
</dbReference>
<keyword evidence="2" id="KW-0812">Transmembrane</keyword>
<protein>
    <submittedName>
        <fullName evidence="3">Uncharacterized protein</fullName>
    </submittedName>
</protein>
<evidence type="ECO:0000256" key="1">
    <source>
        <dbReference type="SAM" id="MobiDB-lite"/>
    </source>
</evidence>
<dbReference type="AlphaFoldDB" id="F0F6U0"/>
<dbReference type="EMBL" id="AEWX01000018">
    <property type="protein sequence ID" value="EGC20067.1"/>
    <property type="molecule type" value="Genomic_DNA"/>
</dbReference>
<dbReference type="RefSeq" id="WP_007368834.1">
    <property type="nucleotide sequence ID" value="NZ_GL872283.1"/>
</dbReference>
<organism evidence="3 4">
    <name type="scientific">Prevotella multiformis DSM 16608</name>
    <dbReference type="NCBI Taxonomy" id="888743"/>
    <lineage>
        <taxon>Bacteria</taxon>
        <taxon>Pseudomonadati</taxon>
        <taxon>Bacteroidota</taxon>
        <taxon>Bacteroidia</taxon>
        <taxon>Bacteroidales</taxon>
        <taxon>Prevotellaceae</taxon>
        <taxon>Prevotella</taxon>
    </lineage>
</organism>
<feature type="compositionally biased region" description="Basic and acidic residues" evidence="1">
    <location>
        <begin position="1"/>
        <end position="14"/>
    </location>
</feature>
<evidence type="ECO:0000313" key="3">
    <source>
        <dbReference type="EMBL" id="EGC20067.1"/>
    </source>
</evidence>
<gene>
    <name evidence="3" type="ORF">HMPREF9141_1307</name>
</gene>
<sequence>MDSEQRLQTDDGNRRPFTVPEDYFDGLPSRIMGQLATEEQRGKENVPAPRRIRIRRLRPWAVAAMTAGVVLVGFLSYSMFSTPQGHNRQEPDIRTATSVSGTDASGDGFDAAADYIMMDEDDMYAYMADD</sequence>
<feature type="transmembrane region" description="Helical" evidence="2">
    <location>
        <begin position="60"/>
        <end position="80"/>
    </location>
</feature>
<name>F0F6U0_9BACT</name>
<keyword evidence="4" id="KW-1185">Reference proteome</keyword>
<dbReference type="HOGENOM" id="CLU_154574_0_0_10"/>
<evidence type="ECO:0000256" key="2">
    <source>
        <dbReference type="SAM" id="Phobius"/>
    </source>
</evidence>
<dbReference type="OrthoDB" id="1121419at2"/>
<dbReference type="STRING" id="888743.HMPREF9141_1307"/>
<feature type="region of interest" description="Disordered" evidence="1">
    <location>
        <begin position="1"/>
        <end position="23"/>
    </location>
</feature>
<keyword evidence="2" id="KW-0472">Membrane</keyword>
<comment type="caution">
    <text evidence="3">The sequence shown here is derived from an EMBL/GenBank/DDBJ whole genome shotgun (WGS) entry which is preliminary data.</text>
</comment>
<proteinExistence type="predicted"/>
<evidence type="ECO:0000313" key="4">
    <source>
        <dbReference type="Proteomes" id="UP000005697"/>
    </source>
</evidence>
<reference evidence="3 4" key="1">
    <citation type="submission" date="2011-01" db="EMBL/GenBank/DDBJ databases">
        <authorList>
            <person name="Muzny D."/>
            <person name="Qin X."/>
            <person name="Deng J."/>
            <person name="Jiang H."/>
            <person name="Liu Y."/>
            <person name="Qu J."/>
            <person name="Song X.-Z."/>
            <person name="Zhang L."/>
            <person name="Thornton R."/>
            <person name="Coyle M."/>
            <person name="Francisco L."/>
            <person name="Jackson L."/>
            <person name="Javaid M."/>
            <person name="Korchina V."/>
            <person name="Kovar C."/>
            <person name="Mata R."/>
            <person name="Mathew T."/>
            <person name="Ngo R."/>
            <person name="Nguyen L."/>
            <person name="Nguyen N."/>
            <person name="Okwuonu G."/>
            <person name="Ongeri F."/>
            <person name="Pham C."/>
            <person name="Simmons D."/>
            <person name="Wilczek-Boney K."/>
            <person name="Hale W."/>
            <person name="Jakkamsetti A."/>
            <person name="Pham P."/>
            <person name="Ruth R."/>
            <person name="San Lucas F."/>
            <person name="Warren J."/>
            <person name="Zhang J."/>
            <person name="Zhao Z."/>
            <person name="Zhou C."/>
            <person name="Zhu D."/>
            <person name="Lee S."/>
            <person name="Bess C."/>
            <person name="Blankenburg K."/>
            <person name="Forbes L."/>
            <person name="Fu Q."/>
            <person name="Gubbala S."/>
            <person name="Hirani K."/>
            <person name="Jayaseelan J.C."/>
            <person name="Lara F."/>
            <person name="Munidasa M."/>
            <person name="Palculict T."/>
            <person name="Patil S."/>
            <person name="Pu L.-L."/>
            <person name="Saada N."/>
            <person name="Tang L."/>
            <person name="Weissenberger G."/>
            <person name="Zhu Y."/>
            <person name="Hemphill L."/>
            <person name="Shang Y."/>
            <person name="Youmans B."/>
            <person name="Ayvaz T."/>
            <person name="Ross M."/>
            <person name="Santibanez J."/>
            <person name="Aqrawi P."/>
            <person name="Gross S."/>
            <person name="Joshi V."/>
            <person name="Fowler G."/>
            <person name="Nazareth L."/>
            <person name="Reid J."/>
            <person name="Worley K."/>
            <person name="Petrosino J."/>
            <person name="Highlander S."/>
            <person name="Gibbs R."/>
        </authorList>
    </citation>
    <scope>NUCLEOTIDE SEQUENCE [LARGE SCALE GENOMIC DNA]</scope>
    <source>
        <strain evidence="3 4">DSM 16608</strain>
    </source>
</reference>
<accession>F0F6U0</accession>